<protein>
    <submittedName>
        <fullName evidence="1">Uncharacterized protein</fullName>
    </submittedName>
</protein>
<accession>A0AAU8HRZ7</accession>
<dbReference type="RefSeq" id="WP_353892484.1">
    <property type="nucleotide sequence ID" value="NZ_CP159485.1"/>
</dbReference>
<organism evidence="1">
    <name type="scientific">Proteinivorax hydrogeniformans</name>
    <dbReference type="NCBI Taxonomy" id="1826727"/>
    <lineage>
        <taxon>Bacteria</taxon>
        <taxon>Bacillati</taxon>
        <taxon>Bacillota</taxon>
        <taxon>Clostridia</taxon>
        <taxon>Eubacteriales</taxon>
        <taxon>Proteinivoracaceae</taxon>
        <taxon>Proteinivorax</taxon>
    </lineage>
</organism>
<reference evidence="1" key="1">
    <citation type="journal article" date="2018" name="Antonie Van Leeuwenhoek">
        <title>Proteinivorax hydrogeniformans sp. nov., an anaerobic, haloalkaliphilic bacterium fermenting proteinaceous compounds with high hydrogen production.</title>
        <authorList>
            <person name="Boltyanskaya Y."/>
            <person name="Detkova E."/>
            <person name="Pimenov N."/>
            <person name="Kevbrin V."/>
        </authorList>
    </citation>
    <scope>NUCLEOTIDE SEQUENCE</scope>
    <source>
        <strain evidence="1">Z-710</strain>
    </source>
</reference>
<proteinExistence type="predicted"/>
<dbReference type="AlphaFoldDB" id="A0AAU8HRZ7"/>
<sequence>MEKKHLFILGAVTCLIIFATSMVYADTIPILTLPGIAGLAGLIYCTMKASNS</sequence>
<reference evidence="1" key="2">
    <citation type="submission" date="2024-06" db="EMBL/GenBank/DDBJ databases">
        <authorList>
            <person name="Petrova K.O."/>
            <person name="Toshchakov S.V."/>
            <person name="Boltjanskaja Y.V."/>
            <person name="Kevbrin V.V."/>
        </authorList>
    </citation>
    <scope>NUCLEOTIDE SEQUENCE</scope>
    <source>
        <strain evidence="1">Z-710</strain>
    </source>
</reference>
<name>A0AAU8HRZ7_9FIRM</name>
<evidence type="ECO:0000313" key="1">
    <source>
        <dbReference type="EMBL" id="XCI27906.1"/>
    </source>
</evidence>
<dbReference type="EMBL" id="CP159485">
    <property type="protein sequence ID" value="XCI27906.1"/>
    <property type="molecule type" value="Genomic_DNA"/>
</dbReference>
<gene>
    <name evidence="1" type="ORF">PRVXH_001832</name>
</gene>